<proteinExistence type="predicted"/>
<keyword evidence="4" id="KW-1185">Reference proteome</keyword>
<reference evidence="3 4" key="1">
    <citation type="submission" date="2017-03" db="EMBL/GenBank/DDBJ databases">
        <title>WGS assembly of Porphyra umbilicalis.</title>
        <authorList>
            <person name="Brawley S.H."/>
            <person name="Blouin N.A."/>
            <person name="Ficko-Blean E."/>
            <person name="Wheeler G.L."/>
            <person name="Lohr M."/>
            <person name="Goodson H.V."/>
            <person name="Jenkins J.W."/>
            <person name="Blaby-Haas C.E."/>
            <person name="Helliwell K.E."/>
            <person name="Chan C."/>
            <person name="Marriage T."/>
            <person name="Bhattacharya D."/>
            <person name="Klein A.S."/>
            <person name="Badis Y."/>
            <person name="Brodie J."/>
            <person name="Cao Y."/>
            <person name="Collen J."/>
            <person name="Dittami S.M."/>
            <person name="Gachon C.M."/>
            <person name="Green B.R."/>
            <person name="Karpowicz S."/>
            <person name="Kim J.W."/>
            <person name="Kudahl U."/>
            <person name="Lin S."/>
            <person name="Michel G."/>
            <person name="Mittag M."/>
            <person name="Olson B.J."/>
            <person name="Pangilinan J."/>
            <person name="Peng Y."/>
            <person name="Qiu H."/>
            <person name="Shu S."/>
            <person name="Singer J.T."/>
            <person name="Smith A.G."/>
            <person name="Sprecher B.N."/>
            <person name="Wagner V."/>
            <person name="Wang W."/>
            <person name="Wang Z.-Y."/>
            <person name="Yan J."/>
            <person name="Yarish C."/>
            <person name="Zoeuner-Riek S."/>
            <person name="Zhuang Y."/>
            <person name="Zou Y."/>
            <person name="Lindquist E.A."/>
            <person name="Grimwood J."/>
            <person name="Barry K."/>
            <person name="Rokhsar D.S."/>
            <person name="Schmutz J."/>
            <person name="Stiller J.W."/>
            <person name="Grossman A.R."/>
            <person name="Prochnik S.E."/>
        </authorList>
    </citation>
    <scope>NUCLEOTIDE SEQUENCE [LARGE SCALE GENOMIC DNA]</scope>
    <source>
        <strain evidence="3">4086291</strain>
    </source>
</reference>
<dbReference type="PANTHER" id="PTHR24068">
    <property type="entry name" value="UBIQUITIN-CONJUGATING ENZYME E2"/>
    <property type="match status" value="1"/>
</dbReference>
<evidence type="ECO:0000313" key="4">
    <source>
        <dbReference type="Proteomes" id="UP000218209"/>
    </source>
</evidence>
<dbReference type="Gene3D" id="3.10.110.10">
    <property type="entry name" value="Ubiquitin Conjugating Enzyme"/>
    <property type="match status" value="1"/>
</dbReference>
<dbReference type="AlphaFoldDB" id="A0A1X6NT87"/>
<dbReference type="InterPro" id="IPR000608">
    <property type="entry name" value="UBC"/>
</dbReference>
<dbReference type="SUPFAM" id="SSF54495">
    <property type="entry name" value="UBC-like"/>
    <property type="match status" value="1"/>
</dbReference>
<gene>
    <name evidence="3" type="ORF">BU14_0519s0017</name>
</gene>
<evidence type="ECO:0000259" key="2">
    <source>
        <dbReference type="PROSITE" id="PS50127"/>
    </source>
</evidence>
<dbReference type="OrthoDB" id="6508832at2759"/>
<evidence type="ECO:0000313" key="3">
    <source>
        <dbReference type="EMBL" id="OSX71603.1"/>
    </source>
</evidence>
<protein>
    <recommendedName>
        <fullName evidence="2">UBC core domain-containing protein</fullName>
    </recommendedName>
</protein>
<sequence>MAKVPRNFRLLEELERGEHGIGDGSVSYGLADADDIMLTRWNGTILGPMNTVYENRIYTLSLTCGDSYPQVPPSVRFLTRVNLTSVHRHTGIVDVNRCAVLKNWSPTYGIETLLLELRKEMASAHNRRSTQPAEGSMY</sequence>
<name>A0A1X6NT87_PORUM</name>
<accession>A0A1X6NT87</accession>
<dbReference type="Proteomes" id="UP000218209">
    <property type="component" value="Unassembled WGS sequence"/>
</dbReference>
<dbReference type="Pfam" id="PF00179">
    <property type="entry name" value="UQ_con"/>
    <property type="match status" value="1"/>
</dbReference>
<organism evidence="3 4">
    <name type="scientific">Porphyra umbilicalis</name>
    <name type="common">Purple laver</name>
    <name type="synonym">Red alga</name>
    <dbReference type="NCBI Taxonomy" id="2786"/>
    <lineage>
        <taxon>Eukaryota</taxon>
        <taxon>Rhodophyta</taxon>
        <taxon>Bangiophyceae</taxon>
        <taxon>Bangiales</taxon>
        <taxon>Bangiaceae</taxon>
        <taxon>Porphyra</taxon>
    </lineage>
</organism>
<keyword evidence="1" id="KW-0833">Ubl conjugation pathway</keyword>
<dbReference type="SMART" id="SM00212">
    <property type="entry name" value="UBCc"/>
    <property type="match status" value="1"/>
</dbReference>
<dbReference type="FunFam" id="3.10.110.10:FF:000026">
    <property type="entry name" value="Ubiquitin-conjugating enzyme E2 variant"/>
    <property type="match status" value="1"/>
</dbReference>
<dbReference type="InterPro" id="IPR016135">
    <property type="entry name" value="UBQ-conjugating_enzyme/RWD"/>
</dbReference>
<feature type="domain" description="UBC core" evidence="2">
    <location>
        <begin position="5"/>
        <end position="138"/>
    </location>
</feature>
<dbReference type="PROSITE" id="PS50127">
    <property type="entry name" value="UBC_2"/>
    <property type="match status" value="1"/>
</dbReference>
<dbReference type="CDD" id="cd23807">
    <property type="entry name" value="UEV_UBE2V"/>
    <property type="match status" value="1"/>
</dbReference>
<dbReference type="EMBL" id="KV919122">
    <property type="protein sequence ID" value="OSX71603.1"/>
    <property type="molecule type" value="Genomic_DNA"/>
</dbReference>
<evidence type="ECO:0000256" key="1">
    <source>
        <dbReference type="ARBA" id="ARBA00022786"/>
    </source>
</evidence>